<evidence type="ECO:0000256" key="1">
    <source>
        <dbReference type="ARBA" id="ARBA00004953"/>
    </source>
</evidence>
<gene>
    <name evidence="4" type="ORF">SAMN02745355_1429</name>
</gene>
<dbReference type="GO" id="GO:0009236">
    <property type="term" value="P:cobalamin biosynthetic process"/>
    <property type="evidence" value="ECO:0007669"/>
    <property type="project" value="UniProtKB-UniPathway"/>
</dbReference>
<evidence type="ECO:0000313" key="5">
    <source>
        <dbReference type="Proteomes" id="UP000192315"/>
    </source>
</evidence>
<sequence>MRRIYIINGTSDSRFIIKRLRHDNYIISSAVTDEGIKKLSDLGIDAVKGPLDINEMMNLLKEKNIDLIIDASHPFAYSISRTAMTVSEELGIDYIRYERPSILYESTSTFSSYDEIADCLNRMKCRALITTGIKNIDYIKNVIDKKNIIIRVLPRPENIERLINIGIPEKNIIAMEGPFTYELELAIMNNYNIECLVTKDNGDIEKIKAALEKGIKILILKRDNMEYKNVYNDINEIIKVVYNVKSRGNLQEKP</sequence>
<keyword evidence="5" id="KW-1185">Reference proteome</keyword>
<dbReference type="NCBIfam" id="TIGR00715">
    <property type="entry name" value="precor6x_red"/>
    <property type="match status" value="1"/>
</dbReference>
<organism evidence="4 5">
    <name type="scientific">Picrophilus torridus (strain ATCC 700027 / DSM 9790 / JCM 10055 / NBRC 100828 / KAW 2/3)</name>
    <dbReference type="NCBI Taxonomy" id="1122961"/>
    <lineage>
        <taxon>Archaea</taxon>
        <taxon>Methanobacteriati</taxon>
        <taxon>Thermoplasmatota</taxon>
        <taxon>Thermoplasmata</taxon>
        <taxon>Thermoplasmatales</taxon>
        <taxon>Picrophilaceae</taxon>
        <taxon>Picrophilus</taxon>
    </lineage>
</organism>
<evidence type="ECO:0000313" key="4">
    <source>
        <dbReference type="EMBL" id="SMD31484.1"/>
    </source>
</evidence>
<protein>
    <submittedName>
        <fullName evidence="4">Precorrin-6A reductase</fullName>
    </submittedName>
</protein>
<dbReference type="AlphaFoldDB" id="A0A8G2L8I1"/>
<dbReference type="UniPathway" id="UPA00148"/>
<comment type="caution">
    <text evidence="4">The sequence shown here is derived from an EMBL/GenBank/DDBJ whole genome shotgun (WGS) entry which is preliminary data.</text>
</comment>
<dbReference type="PROSITE" id="PS51014">
    <property type="entry name" value="COBK_CBIJ"/>
    <property type="match status" value="1"/>
</dbReference>
<evidence type="ECO:0000256" key="2">
    <source>
        <dbReference type="ARBA" id="ARBA00022573"/>
    </source>
</evidence>
<dbReference type="Proteomes" id="UP000192315">
    <property type="component" value="Unassembled WGS sequence"/>
</dbReference>
<keyword evidence="2" id="KW-0169">Cobalamin biosynthesis</keyword>
<dbReference type="PANTHER" id="PTHR36925">
    <property type="entry name" value="COBALT-PRECORRIN-6A REDUCTASE"/>
    <property type="match status" value="1"/>
</dbReference>
<proteinExistence type="predicted"/>
<dbReference type="InterPro" id="IPR003723">
    <property type="entry name" value="Precorrin-6x_reduct"/>
</dbReference>
<accession>A0A8G2L8I1</accession>
<name>A0A8G2L8I1_PICTO</name>
<comment type="pathway">
    <text evidence="1">Cofactor biosynthesis; adenosylcobalamin biosynthesis.</text>
</comment>
<dbReference type="Pfam" id="PF02571">
    <property type="entry name" value="CbiJ"/>
    <property type="match status" value="1"/>
</dbReference>
<dbReference type="PANTHER" id="PTHR36925:SF1">
    <property type="entry name" value="COBALT-PRECORRIN-6A REDUCTASE"/>
    <property type="match status" value="1"/>
</dbReference>
<reference evidence="4 5" key="1">
    <citation type="submission" date="2017-04" db="EMBL/GenBank/DDBJ databases">
        <authorList>
            <person name="Varghese N."/>
            <person name="Submissions S."/>
        </authorList>
    </citation>
    <scope>NUCLEOTIDE SEQUENCE [LARGE SCALE GENOMIC DNA]</scope>
    <source>
        <strain evidence="4 5">DSM 9789</strain>
    </source>
</reference>
<keyword evidence="3" id="KW-0560">Oxidoreductase</keyword>
<dbReference type="RefSeq" id="WP_161939700.1">
    <property type="nucleotide sequence ID" value="NZ_FWYE01000004.1"/>
</dbReference>
<dbReference type="GO" id="GO:0016994">
    <property type="term" value="F:precorrin-6A reductase activity"/>
    <property type="evidence" value="ECO:0007669"/>
    <property type="project" value="InterPro"/>
</dbReference>
<evidence type="ECO:0000256" key="3">
    <source>
        <dbReference type="ARBA" id="ARBA00023002"/>
    </source>
</evidence>
<dbReference type="EMBL" id="FWYE01000004">
    <property type="protein sequence ID" value="SMD31484.1"/>
    <property type="molecule type" value="Genomic_DNA"/>
</dbReference>